<keyword evidence="6" id="KW-0520">NAD</keyword>
<dbReference type="InterPro" id="IPR046342">
    <property type="entry name" value="CBS_dom_sf"/>
</dbReference>
<evidence type="ECO:0000256" key="1">
    <source>
        <dbReference type="ARBA" id="ARBA00005502"/>
    </source>
</evidence>
<dbReference type="EMBL" id="LRRQ01000149">
    <property type="protein sequence ID" value="OAM88018.1"/>
    <property type="molecule type" value="Genomic_DNA"/>
</dbReference>
<name>A0A178IE57_9BACT</name>
<feature type="active site" description="Proton acceptor" evidence="5">
    <location>
        <position position="442"/>
    </location>
</feature>
<evidence type="ECO:0000256" key="2">
    <source>
        <dbReference type="ARBA" id="ARBA00022723"/>
    </source>
</evidence>
<keyword evidence="3" id="KW-0560">Oxidoreductase</keyword>
<dbReference type="SMART" id="SM01240">
    <property type="entry name" value="IMPDH"/>
    <property type="match status" value="1"/>
</dbReference>
<dbReference type="Proteomes" id="UP000078486">
    <property type="component" value="Unassembled WGS sequence"/>
</dbReference>
<comment type="similarity">
    <text evidence="1">Belongs to the IMPDH/GMPR family.</text>
</comment>
<evidence type="ECO:0000256" key="7">
    <source>
        <dbReference type="PIRSR" id="PIRSR000130-4"/>
    </source>
</evidence>
<dbReference type="PANTHER" id="PTHR11911">
    <property type="entry name" value="INOSINE-5-MONOPHOSPHATE DEHYDROGENASE RELATED"/>
    <property type="match status" value="1"/>
</dbReference>
<evidence type="ECO:0000256" key="3">
    <source>
        <dbReference type="ARBA" id="ARBA00023002"/>
    </source>
</evidence>
<evidence type="ECO:0000313" key="10">
    <source>
        <dbReference type="EMBL" id="OAM88018.1"/>
    </source>
</evidence>
<dbReference type="FunFam" id="3.20.20.70:FF:000424">
    <property type="entry name" value="Inosine-5'-monophosphate dehydrogenase 2"/>
    <property type="match status" value="1"/>
</dbReference>
<evidence type="ECO:0000256" key="4">
    <source>
        <dbReference type="ARBA" id="ARBA00023122"/>
    </source>
</evidence>
<feature type="active site" description="Thioimidate intermediate" evidence="5">
    <location>
        <position position="347"/>
    </location>
</feature>
<evidence type="ECO:0000259" key="9">
    <source>
        <dbReference type="PROSITE" id="PS51371"/>
    </source>
</evidence>
<feature type="binding site" evidence="6">
    <location>
        <begin position="340"/>
        <end position="342"/>
    </location>
    <ligand>
        <name>NAD(+)</name>
        <dbReference type="ChEBI" id="CHEBI:57540"/>
    </ligand>
</feature>
<evidence type="ECO:0000256" key="5">
    <source>
        <dbReference type="PIRSR" id="PIRSR000130-1"/>
    </source>
</evidence>
<dbReference type="CDD" id="cd04601">
    <property type="entry name" value="CBS_pair_IMPDH"/>
    <property type="match status" value="1"/>
</dbReference>
<keyword evidence="2" id="KW-0479">Metal-binding</keyword>
<organism evidence="10 11">
    <name type="scientific">Termitidicoccus mucosus</name>
    <dbReference type="NCBI Taxonomy" id="1184151"/>
    <lineage>
        <taxon>Bacteria</taxon>
        <taxon>Pseudomonadati</taxon>
        <taxon>Verrucomicrobiota</taxon>
        <taxon>Opitutia</taxon>
        <taxon>Opitutales</taxon>
        <taxon>Opitutaceae</taxon>
        <taxon>Termitidicoccus</taxon>
    </lineage>
</organism>
<sequence length="525" mass="55748">MTKVAQKSSSALDAEFYQSADAFFRASLPVALTFDDVSLATLYSEILPRDADTATALSDTLRLHIPIISSDMDTVTESRMAIVMALNGGLGLIHYNMPPRDQVREVARVKRHIHGLIQDPITTTPDVLVGDLLARIEQKKYAFSTFPVADADGKLIGLVSGNVLKERYKTKKIAEVMTPRAHLIVENKRAVAKDPIKAADAFFSLHVGINKMLVVDNDDRLRGLVTSSDVERITTESKALRKPARDDDFRLVVGAALSPVRKPDGSLDRDKITEHVGALVAENVDAIAVSTAHGHTAGVGEVVRLVRDAFPGLTIIAGNVTTAAGVTWLAECGASAIKIGQGPGSICTTRMVAGVGIPQLTALYVASRAAKDAGVRIIADGGITKSGDIVKALTLADAVILGGLLAGCREAPGEIMEINGKLYKQYRGMGSIAAMKDGSAARYGHDKNDTTRKLTAEGIEALKEVSGYAADVLGNLLGGVQSGMGYLGAKTLPDLRARARYIRVSHAGQKEAAPHDVIEVSTKKT</sequence>
<keyword evidence="7" id="KW-0630">Potassium</keyword>
<feature type="binding site" description="in other chain" evidence="7">
    <location>
        <position position="347"/>
    </location>
    <ligand>
        <name>K(+)</name>
        <dbReference type="ChEBI" id="CHEBI:29103"/>
        <note>ligand shared between two tetrameric partners</note>
    </ligand>
</feature>
<dbReference type="PIRSF" id="PIRSF000130">
    <property type="entry name" value="IMPDH"/>
    <property type="match status" value="1"/>
</dbReference>
<evidence type="ECO:0000256" key="6">
    <source>
        <dbReference type="PIRSR" id="PIRSR000130-3"/>
    </source>
</evidence>
<keyword evidence="4 8" id="KW-0129">CBS domain</keyword>
<dbReference type="RefSeq" id="WP_084442549.1">
    <property type="nucleotide sequence ID" value="NZ_CP109796.1"/>
</dbReference>
<dbReference type="InterPro" id="IPR001093">
    <property type="entry name" value="IMP_DH_GMPRt"/>
</dbReference>
<dbReference type="InterPro" id="IPR005990">
    <property type="entry name" value="IMP_DH"/>
</dbReference>
<protein>
    <submittedName>
        <fullName evidence="10">Malate dehydrogenase</fullName>
    </submittedName>
</protein>
<accession>A0A178IE57</accession>
<gene>
    <name evidence="10" type="ORF">AW736_21140</name>
</gene>
<dbReference type="Pfam" id="PF00571">
    <property type="entry name" value="CBS"/>
    <property type="match status" value="1"/>
</dbReference>
<dbReference type="GO" id="GO:0003938">
    <property type="term" value="F:IMP dehydrogenase activity"/>
    <property type="evidence" value="ECO:0007669"/>
    <property type="project" value="InterPro"/>
</dbReference>
<feature type="binding site" description="in other chain" evidence="7">
    <location>
        <position position="342"/>
    </location>
    <ligand>
        <name>K(+)</name>
        <dbReference type="ChEBI" id="CHEBI:29103"/>
        <note>ligand shared between two tetrameric partners</note>
    </ligand>
</feature>
<dbReference type="Gene3D" id="3.20.20.70">
    <property type="entry name" value="Aldolase class I"/>
    <property type="match status" value="1"/>
</dbReference>
<evidence type="ECO:0000256" key="8">
    <source>
        <dbReference type="PROSITE-ProRule" id="PRU00703"/>
    </source>
</evidence>
<reference evidence="10 11" key="1">
    <citation type="submission" date="2016-01" db="EMBL/GenBank/DDBJ databases">
        <title>High potential of lignocellulose degradation of a new Verrucomicrobia species.</title>
        <authorList>
            <person name="Wang Y."/>
            <person name="Shi Y."/>
            <person name="Qiu Z."/>
            <person name="Liu S."/>
            <person name="Yang H."/>
        </authorList>
    </citation>
    <scope>NUCLEOTIDE SEQUENCE [LARGE SCALE GENOMIC DNA]</scope>
    <source>
        <strain evidence="10 11">TSB47</strain>
    </source>
</reference>
<evidence type="ECO:0000313" key="11">
    <source>
        <dbReference type="Proteomes" id="UP000078486"/>
    </source>
</evidence>
<feature type="domain" description="CBS" evidence="9">
    <location>
        <begin position="116"/>
        <end position="175"/>
    </location>
</feature>
<dbReference type="OrthoDB" id="9805398at2"/>
<keyword evidence="11" id="KW-1185">Reference proteome</keyword>
<proteinExistence type="inferred from homology"/>
<dbReference type="SUPFAM" id="SSF51412">
    <property type="entry name" value="Inosine monophosphate dehydrogenase (IMPDH)"/>
    <property type="match status" value="1"/>
</dbReference>
<dbReference type="PANTHER" id="PTHR11911:SF111">
    <property type="entry name" value="INOSINE-5'-MONOPHOSPHATE DEHYDROGENASE"/>
    <property type="match status" value="1"/>
</dbReference>
<dbReference type="GO" id="GO:0006183">
    <property type="term" value="P:GTP biosynthetic process"/>
    <property type="evidence" value="ECO:0007669"/>
    <property type="project" value="TreeGrafter"/>
</dbReference>
<dbReference type="PROSITE" id="PS51371">
    <property type="entry name" value="CBS"/>
    <property type="match status" value="1"/>
</dbReference>
<dbReference type="STRING" id="1184151.AW736_21140"/>
<dbReference type="InterPro" id="IPR000644">
    <property type="entry name" value="CBS_dom"/>
</dbReference>
<dbReference type="Pfam" id="PF00478">
    <property type="entry name" value="IMPDH"/>
    <property type="match status" value="1"/>
</dbReference>
<feature type="binding site" description="in other chain" evidence="7">
    <location>
        <position position="344"/>
    </location>
    <ligand>
        <name>K(+)</name>
        <dbReference type="ChEBI" id="CHEBI:29103"/>
        <note>ligand shared between two tetrameric partners</note>
    </ligand>
</feature>
<dbReference type="AlphaFoldDB" id="A0A178IE57"/>
<dbReference type="CDD" id="cd00381">
    <property type="entry name" value="IMPDH"/>
    <property type="match status" value="1"/>
</dbReference>
<comment type="caution">
    <text evidence="10">The sequence shown here is derived from an EMBL/GenBank/DDBJ whole genome shotgun (WGS) entry which is preliminary data.</text>
</comment>
<dbReference type="InterPro" id="IPR013785">
    <property type="entry name" value="Aldolase_TIM"/>
</dbReference>
<dbReference type="GO" id="GO:0046872">
    <property type="term" value="F:metal ion binding"/>
    <property type="evidence" value="ECO:0007669"/>
    <property type="project" value="UniProtKB-KW"/>
</dbReference>
<dbReference type="SUPFAM" id="SSF54631">
    <property type="entry name" value="CBS-domain pair"/>
    <property type="match status" value="1"/>
</dbReference>